<dbReference type="PANTHER" id="PTHR47371:SF3">
    <property type="entry name" value="PHOSPHOGLYCEROL TRANSFERASE I"/>
    <property type="match status" value="1"/>
</dbReference>
<comment type="pathway">
    <text evidence="2">Cell wall biogenesis; lipoteichoic acid biosynthesis.</text>
</comment>
<dbReference type="InterPro" id="IPR017850">
    <property type="entry name" value="Alkaline_phosphatase_core_sf"/>
</dbReference>
<feature type="transmembrane region" description="Helical" evidence="8">
    <location>
        <begin position="43"/>
        <end position="63"/>
    </location>
</feature>
<keyword evidence="4 8" id="KW-0812">Transmembrane</keyword>
<evidence type="ECO:0000256" key="7">
    <source>
        <dbReference type="SAM" id="MobiDB-lite"/>
    </source>
</evidence>
<evidence type="ECO:0000256" key="5">
    <source>
        <dbReference type="ARBA" id="ARBA00022989"/>
    </source>
</evidence>
<keyword evidence="11" id="KW-1185">Reference proteome</keyword>
<feature type="region of interest" description="Disordered" evidence="7">
    <location>
        <begin position="291"/>
        <end position="310"/>
    </location>
</feature>
<evidence type="ECO:0000256" key="1">
    <source>
        <dbReference type="ARBA" id="ARBA00004651"/>
    </source>
</evidence>
<evidence type="ECO:0000313" key="11">
    <source>
        <dbReference type="Proteomes" id="UP000700908"/>
    </source>
</evidence>
<comment type="caution">
    <text evidence="10">The sequence shown here is derived from an EMBL/GenBank/DDBJ whole genome shotgun (WGS) entry which is preliminary data.</text>
</comment>
<keyword evidence="5 8" id="KW-1133">Transmembrane helix</keyword>
<dbReference type="EMBL" id="JAIMFO010000009">
    <property type="protein sequence ID" value="MBY4798298.1"/>
    <property type="molecule type" value="Genomic_DNA"/>
</dbReference>
<feature type="domain" description="Sulfatase N-terminal" evidence="9">
    <location>
        <begin position="417"/>
        <end position="683"/>
    </location>
</feature>
<dbReference type="Proteomes" id="UP000700908">
    <property type="component" value="Unassembled WGS sequence"/>
</dbReference>
<feature type="compositionally biased region" description="Polar residues" evidence="7">
    <location>
        <begin position="271"/>
        <end position="280"/>
    </location>
</feature>
<keyword evidence="6 8" id="KW-0472">Membrane</keyword>
<feature type="transmembrane region" description="Helical" evidence="8">
    <location>
        <begin position="159"/>
        <end position="179"/>
    </location>
</feature>
<dbReference type="Pfam" id="PF00884">
    <property type="entry name" value="Sulfatase"/>
    <property type="match status" value="1"/>
</dbReference>
<protein>
    <submittedName>
        <fullName evidence="10">LTA synthase family protein</fullName>
    </submittedName>
</protein>
<gene>
    <name evidence="10" type="ORF">K6V98_08060</name>
</gene>
<sequence>MNLAFVCFWAAALAPAVFCFSSHHSRHENLSRESRIAPSRIAWSALLSVMSLGLAVLAGVGMVESEPVSALVSALVLAAVSVLALIPQTVVARFSLSSSHPALTGFILCMLAAACGVLALELPSNHEIWSMYLPHLLLEFGLVAAALLFLVSACRGHGLPAALALLVLAGVGLAQFFVITFKSMPIQPGDVLALSTAATVAGSYHYVLSPFCLYGIASAAVAITLLSFIHPLAQLSPVAASQSGVDAEADSWESQYSSGSLQDEPTAAVAPSSTQESEAQTAHAEAHLHISDAASNTDDQDRSKPASGLLRTPLPRRTWLAAGALLAAQPFISYRDRLGVGLRAWMPLDSYYRQGFLPTFISSAQRLVPAKPAGYRRRSAEDLLERYARVYDESPALGAHPARARAATRFQELKPSVICIMNESFADLSIFDGLRCGYTGPKRFLDLPDALMSGVSYMSAFGAGTCNSEFEFLTGNTMAFLGAGSYPYLNYNLAPVENLARHFKNQGYRTVAMHPNHGSNWNRVNVFEDLGFDSFLTIKDFPGAPELCHKVTDAATYDACLRELETSKDPVFIHDVTMEGHAGYDTGLVPPEQRVNIRPQGVDFDHVTWADEYLALNEDSDKALDSLLARLKLMERPVVVVMYGDHQPFFTDAMNDAYFPGEDPAVHVERLYQTRYLVWANFDLEEAGLPEYPRDLDLDISSLGAMLMHRIGAPMSEYQKARLALRAELPVINVVGRQDADGTWRLPEQAGSSDDARQDYEFMQHRILFDHGGKVLATRHQAEANRLETHEGA</sequence>
<accession>A0ABS7MLX6</accession>
<feature type="compositionally biased region" description="Polar residues" evidence="7">
    <location>
        <begin position="254"/>
        <end position="263"/>
    </location>
</feature>
<dbReference type="PANTHER" id="PTHR47371">
    <property type="entry name" value="LIPOTEICHOIC ACID SYNTHASE"/>
    <property type="match status" value="1"/>
</dbReference>
<feature type="transmembrane region" description="Helical" evidence="8">
    <location>
        <begin position="213"/>
        <end position="233"/>
    </location>
</feature>
<evidence type="ECO:0000256" key="6">
    <source>
        <dbReference type="ARBA" id="ARBA00023136"/>
    </source>
</evidence>
<evidence type="ECO:0000256" key="3">
    <source>
        <dbReference type="ARBA" id="ARBA00022475"/>
    </source>
</evidence>
<evidence type="ECO:0000256" key="4">
    <source>
        <dbReference type="ARBA" id="ARBA00022692"/>
    </source>
</evidence>
<evidence type="ECO:0000259" key="9">
    <source>
        <dbReference type="Pfam" id="PF00884"/>
    </source>
</evidence>
<evidence type="ECO:0000256" key="2">
    <source>
        <dbReference type="ARBA" id="ARBA00004936"/>
    </source>
</evidence>
<comment type="subcellular location">
    <subcellularLocation>
        <location evidence="1">Cell membrane</location>
        <topology evidence="1">Multi-pass membrane protein</topology>
    </subcellularLocation>
</comment>
<dbReference type="SUPFAM" id="SSF53649">
    <property type="entry name" value="Alkaline phosphatase-like"/>
    <property type="match status" value="1"/>
</dbReference>
<name>A0ABS7MLX6_9ACTN</name>
<keyword evidence="3" id="KW-1003">Cell membrane</keyword>
<feature type="region of interest" description="Disordered" evidence="7">
    <location>
        <begin position="254"/>
        <end position="284"/>
    </location>
</feature>
<dbReference type="Gene3D" id="3.40.720.10">
    <property type="entry name" value="Alkaline Phosphatase, subunit A"/>
    <property type="match status" value="1"/>
</dbReference>
<dbReference type="RefSeq" id="WP_222200017.1">
    <property type="nucleotide sequence ID" value="NZ_JAIMFO010000009.1"/>
</dbReference>
<feature type="transmembrane region" description="Helical" evidence="8">
    <location>
        <begin position="132"/>
        <end position="153"/>
    </location>
</feature>
<reference evidence="10 11" key="1">
    <citation type="submission" date="2021-08" db="EMBL/GenBank/DDBJ databases">
        <title>Collinsella faecalis sp. nov. isolated from swine faeces.</title>
        <authorList>
            <person name="Oh B.S."/>
            <person name="Lee J.H."/>
        </authorList>
    </citation>
    <scope>NUCLEOTIDE SEQUENCE [LARGE SCALE GENOMIC DNA]</scope>
    <source>
        <strain evidence="10 11">AGMB00827</strain>
    </source>
</reference>
<feature type="transmembrane region" description="Helical" evidence="8">
    <location>
        <begin position="70"/>
        <end position="90"/>
    </location>
</feature>
<organism evidence="10 11">
    <name type="scientific">Collinsella ureilytica</name>
    <dbReference type="NCBI Taxonomy" id="2869515"/>
    <lineage>
        <taxon>Bacteria</taxon>
        <taxon>Bacillati</taxon>
        <taxon>Actinomycetota</taxon>
        <taxon>Coriobacteriia</taxon>
        <taxon>Coriobacteriales</taxon>
        <taxon>Coriobacteriaceae</taxon>
        <taxon>Collinsella</taxon>
    </lineage>
</organism>
<proteinExistence type="predicted"/>
<dbReference type="InterPro" id="IPR050448">
    <property type="entry name" value="OpgB/LTA_synthase_biosynth"/>
</dbReference>
<dbReference type="CDD" id="cd16015">
    <property type="entry name" value="LTA_synthase"/>
    <property type="match status" value="1"/>
</dbReference>
<evidence type="ECO:0000256" key="8">
    <source>
        <dbReference type="SAM" id="Phobius"/>
    </source>
</evidence>
<evidence type="ECO:0000313" key="10">
    <source>
        <dbReference type="EMBL" id="MBY4798298.1"/>
    </source>
</evidence>
<dbReference type="InterPro" id="IPR000917">
    <property type="entry name" value="Sulfatase_N"/>
</dbReference>
<feature type="transmembrane region" description="Helical" evidence="8">
    <location>
        <begin position="102"/>
        <end position="120"/>
    </location>
</feature>